<dbReference type="PROSITE" id="PS51677">
    <property type="entry name" value="NODB"/>
    <property type="match status" value="1"/>
</dbReference>
<keyword evidence="7" id="KW-1185">Reference proteome</keyword>
<comment type="caution">
    <text evidence="6">The sequence shown here is derived from an EMBL/GenBank/DDBJ whole genome shotgun (WGS) entry which is preliminary data.</text>
</comment>
<dbReference type="InterPro" id="IPR002509">
    <property type="entry name" value="NODB_dom"/>
</dbReference>
<dbReference type="Proteomes" id="UP000630097">
    <property type="component" value="Unassembled WGS sequence"/>
</dbReference>
<evidence type="ECO:0000259" key="5">
    <source>
        <dbReference type="PROSITE" id="PS51677"/>
    </source>
</evidence>
<organism evidence="6 7">
    <name type="scientific">Planotetraspora kaengkrachanensis</name>
    <dbReference type="NCBI Taxonomy" id="575193"/>
    <lineage>
        <taxon>Bacteria</taxon>
        <taxon>Bacillati</taxon>
        <taxon>Actinomycetota</taxon>
        <taxon>Actinomycetes</taxon>
        <taxon>Streptosporangiales</taxon>
        <taxon>Streptosporangiaceae</taxon>
        <taxon>Planotetraspora</taxon>
    </lineage>
</organism>
<feature type="transmembrane region" description="Helical" evidence="4">
    <location>
        <begin position="602"/>
        <end position="625"/>
    </location>
</feature>
<comment type="similarity">
    <text evidence="1">Belongs to the glycosyltransferase 2 family.</text>
</comment>
<reference evidence="6 7" key="1">
    <citation type="submission" date="2021-01" db="EMBL/GenBank/DDBJ databases">
        <title>Whole genome shotgun sequence of Planotetraspora kaengkrachanensis NBRC 104272.</title>
        <authorList>
            <person name="Komaki H."/>
            <person name="Tamura T."/>
        </authorList>
    </citation>
    <scope>NUCLEOTIDE SEQUENCE [LARGE SCALE GENOMIC DNA]</scope>
    <source>
        <strain evidence="6 7">NBRC 104272</strain>
    </source>
</reference>
<evidence type="ECO:0000256" key="4">
    <source>
        <dbReference type="SAM" id="Phobius"/>
    </source>
</evidence>
<evidence type="ECO:0000313" key="7">
    <source>
        <dbReference type="Proteomes" id="UP000630097"/>
    </source>
</evidence>
<protein>
    <submittedName>
        <fullName evidence="6">Bi-functional transferase/deacetylase</fullName>
    </submittedName>
</protein>
<evidence type="ECO:0000313" key="6">
    <source>
        <dbReference type="EMBL" id="GIG80196.1"/>
    </source>
</evidence>
<dbReference type="GO" id="GO:0005975">
    <property type="term" value="P:carbohydrate metabolic process"/>
    <property type="evidence" value="ECO:0007669"/>
    <property type="project" value="InterPro"/>
</dbReference>
<feature type="transmembrane region" description="Helical" evidence="4">
    <location>
        <begin position="672"/>
        <end position="693"/>
    </location>
</feature>
<keyword evidence="3 6" id="KW-0808">Transferase</keyword>
<dbReference type="GO" id="GO:0016810">
    <property type="term" value="F:hydrolase activity, acting on carbon-nitrogen (but not peptide) bonds"/>
    <property type="evidence" value="ECO:0007669"/>
    <property type="project" value="InterPro"/>
</dbReference>
<dbReference type="AlphaFoldDB" id="A0A8J3M6E2"/>
<dbReference type="InterPro" id="IPR029044">
    <property type="entry name" value="Nucleotide-diphossugar_trans"/>
</dbReference>
<accession>A0A8J3M6E2</accession>
<feature type="transmembrane region" description="Helical" evidence="4">
    <location>
        <begin position="307"/>
        <end position="333"/>
    </location>
</feature>
<dbReference type="PANTHER" id="PTHR43630">
    <property type="entry name" value="POLY-BETA-1,6-N-ACETYL-D-GLUCOSAMINE SYNTHASE"/>
    <property type="match status" value="1"/>
</dbReference>
<feature type="domain" description="NodB homology" evidence="5">
    <location>
        <begin position="80"/>
        <end position="267"/>
    </location>
</feature>
<dbReference type="InterPro" id="IPR011330">
    <property type="entry name" value="Glyco_hydro/deAcase_b/a-brl"/>
</dbReference>
<dbReference type="Gene3D" id="3.90.550.10">
    <property type="entry name" value="Spore Coat Polysaccharide Biosynthesis Protein SpsA, Chain A"/>
    <property type="match status" value="1"/>
</dbReference>
<keyword evidence="4" id="KW-1133">Transmembrane helix</keyword>
<dbReference type="PANTHER" id="PTHR43630:SF1">
    <property type="entry name" value="POLY-BETA-1,6-N-ACETYL-D-GLUCOSAMINE SYNTHASE"/>
    <property type="match status" value="1"/>
</dbReference>
<proteinExistence type="inferred from homology"/>
<name>A0A8J3M6E2_9ACTN</name>
<keyword evidence="4" id="KW-0472">Membrane</keyword>
<dbReference type="GO" id="GO:0016757">
    <property type="term" value="F:glycosyltransferase activity"/>
    <property type="evidence" value="ECO:0007669"/>
    <property type="project" value="UniProtKB-KW"/>
</dbReference>
<dbReference type="EMBL" id="BONV01000013">
    <property type="protein sequence ID" value="GIG80196.1"/>
    <property type="molecule type" value="Genomic_DNA"/>
</dbReference>
<evidence type="ECO:0000256" key="1">
    <source>
        <dbReference type="ARBA" id="ARBA00006739"/>
    </source>
</evidence>
<dbReference type="CDD" id="cd06423">
    <property type="entry name" value="CESA_like"/>
    <property type="match status" value="1"/>
</dbReference>
<dbReference type="SUPFAM" id="SSF88713">
    <property type="entry name" value="Glycoside hydrolase/deacetylase"/>
    <property type="match status" value="1"/>
</dbReference>
<dbReference type="Pfam" id="PF13641">
    <property type="entry name" value="Glyco_tranf_2_3"/>
    <property type="match status" value="1"/>
</dbReference>
<sequence length="719" mass="78178">MSTPLNKRSDPRAHWFLVCLAAVLTCGGLFLNGYVHNVVGETRPPADDTGDSATLDRVRAGGPVVNMSGPRPEALRVARRTAALTFDDGPDPRWTPQVLDVLRRHGATATFFVVGAHVAENPDLVRRMVAQGNEIGDHTYTHADVTTAPGWRTRLELSLTQKALAGTAGIHTRLVRMPYSSSPEAVGDKQFAAMRLLASEGYLTVLTDLDSKDWSRPGVDQIVRASLPPRDTGAVIMFHDAGGDRSQTVAAVDRLLTTLDKRGYTATTLTRAAGLPSAHTPASTSDKWLGEALILLQRASSAFTGSLGWILAAAGLLTLLRLALFVVLAWVHARRAKRQRRRRDAGHRRGTTRWPAPPPVTVIVPAYNEEAGIEATVRSLVATDYPGHVEIIVVDDGSTDRTAEIAASLGLPGVRVIRRQNGGKPSALNTGIAQAAHDILIMVDGDTVFEPSTIGNLIQPLADPSVGAVSGNTKVGNRRGMIGRWQHIEYVIGFNLDRRAFDLLGCMATVPGAIGAFRRSALTSVGGVSLDTLAEDTDLTMAIRRAGWRVVYEEHARAWTEAPTSLGQLWRQRYRWCYGTLQAMWKHRGAVLERDPFGRRCLGYLTLFQVILPLLAPVVDIMAVYSLAVADPLPVVAVWAGFVTAQALSGWYALRLDGEPASVLWVLPLQQFVYRQLMYLVVIHSVATAVLGARLRWHTIRREGTFAPEPALPEVTTGR</sequence>
<feature type="transmembrane region" description="Helical" evidence="4">
    <location>
        <begin position="12"/>
        <end position="35"/>
    </location>
</feature>
<gene>
    <name evidence="6" type="ORF">Pka01_33230</name>
</gene>
<dbReference type="Gene3D" id="3.20.20.370">
    <property type="entry name" value="Glycoside hydrolase/deacetylase"/>
    <property type="match status" value="1"/>
</dbReference>
<evidence type="ECO:0000256" key="3">
    <source>
        <dbReference type="ARBA" id="ARBA00022679"/>
    </source>
</evidence>
<keyword evidence="2" id="KW-0328">Glycosyltransferase</keyword>
<dbReference type="Pfam" id="PF01522">
    <property type="entry name" value="Polysacc_deac_1"/>
    <property type="match status" value="1"/>
</dbReference>
<dbReference type="SUPFAM" id="SSF53448">
    <property type="entry name" value="Nucleotide-diphospho-sugar transferases"/>
    <property type="match status" value="1"/>
</dbReference>
<keyword evidence="4" id="KW-0812">Transmembrane</keyword>
<evidence type="ECO:0000256" key="2">
    <source>
        <dbReference type="ARBA" id="ARBA00022676"/>
    </source>
</evidence>
<dbReference type="RefSeq" id="WP_203883609.1">
    <property type="nucleotide sequence ID" value="NZ_BAABHH010000011.1"/>
</dbReference>